<dbReference type="AlphaFoldDB" id="A0A0C3B2L1"/>
<sequence>MSVLFKLSKKSGLHPECQVLKGVEKSENIAAIGGFSEVSTGKIQGSCVAIKVLRLAEDNMERLLKQISNEALIWRQLSHPNVLPFYGIYHEDDNRTRICFISPWMENGTVREYIKQYPSVDRVGLILDIALGLQYLHEMEPSIIHGDLKGDNVLVTPSGHACLADFGWSKAKYSEAFRGSSDSTSSGQITGTMRWKAPELFSPPEGLTSNTQASDMYAFGCVCYEIFANDVPFYEIPKSQEARVIFEVIRGKRPSRPPLSCGLDDEVWKLIENSWNQDPNARPSIRTVAMHLCTKMGLQSDIQCSSDWDTLFVTNLWANLTSHPFCPPIWALFDDDKGMNFCA</sequence>
<dbReference type="SUPFAM" id="SSF56112">
    <property type="entry name" value="Protein kinase-like (PK-like)"/>
    <property type="match status" value="1"/>
</dbReference>
<dbReference type="GO" id="GO:0004674">
    <property type="term" value="F:protein serine/threonine kinase activity"/>
    <property type="evidence" value="ECO:0007669"/>
    <property type="project" value="TreeGrafter"/>
</dbReference>
<protein>
    <recommendedName>
        <fullName evidence="1">Protein kinase domain-containing protein</fullName>
    </recommendedName>
</protein>
<dbReference type="PROSITE" id="PS00108">
    <property type="entry name" value="PROTEIN_KINASE_ST"/>
    <property type="match status" value="1"/>
</dbReference>
<evidence type="ECO:0000313" key="3">
    <source>
        <dbReference type="Proteomes" id="UP000054166"/>
    </source>
</evidence>
<name>A0A0C3B2L1_PILCF</name>
<keyword evidence="3" id="KW-1185">Reference proteome</keyword>
<dbReference type="PANTHER" id="PTHR44329:SF214">
    <property type="entry name" value="PROTEIN KINASE DOMAIN-CONTAINING PROTEIN"/>
    <property type="match status" value="1"/>
</dbReference>
<dbReference type="GO" id="GO:0005524">
    <property type="term" value="F:ATP binding"/>
    <property type="evidence" value="ECO:0007669"/>
    <property type="project" value="InterPro"/>
</dbReference>
<feature type="domain" description="Protein kinase" evidence="1">
    <location>
        <begin position="24"/>
        <end position="294"/>
    </location>
</feature>
<dbReference type="Proteomes" id="UP000054166">
    <property type="component" value="Unassembled WGS sequence"/>
</dbReference>
<dbReference type="HOGENOM" id="CLU_000288_7_18_1"/>
<dbReference type="Gene3D" id="1.10.510.10">
    <property type="entry name" value="Transferase(Phosphotransferase) domain 1"/>
    <property type="match status" value="1"/>
</dbReference>
<evidence type="ECO:0000259" key="1">
    <source>
        <dbReference type="PROSITE" id="PS50011"/>
    </source>
</evidence>
<dbReference type="InParanoid" id="A0A0C3B2L1"/>
<dbReference type="InterPro" id="IPR008271">
    <property type="entry name" value="Ser/Thr_kinase_AS"/>
</dbReference>
<dbReference type="EMBL" id="KN833300">
    <property type="protein sequence ID" value="KIM71487.1"/>
    <property type="molecule type" value="Genomic_DNA"/>
</dbReference>
<dbReference type="InterPro" id="IPR011009">
    <property type="entry name" value="Kinase-like_dom_sf"/>
</dbReference>
<reference evidence="2 3" key="1">
    <citation type="submission" date="2014-04" db="EMBL/GenBank/DDBJ databases">
        <authorList>
            <consortium name="DOE Joint Genome Institute"/>
            <person name="Kuo A."/>
            <person name="Tarkka M."/>
            <person name="Buscot F."/>
            <person name="Kohler A."/>
            <person name="Nagy L.G."/>
            <person name="Floudas D."/>
            <person name="Copeland A."/>
            <person name="Barry K.W."/>
            <person name="Cichocki N."/>
            <person name="Veneault-Fourrey C."/>
            <person name="LaButti K."/>
            <person name="Lindquist E.A."/>
            <person name="Lipzen A."/>
            <person name="Lundell T."/>
            <person name="Morin E."/>
            <person name="Murat C."/>
            <person name="Sun H."/>
            <person name="Tunlid A."/>
            <person name="Henrissat B."/>
            <person name="Grigoriev I.V."/>
            <person name="Hibbett D.S."/>
            <person name="Martin F."/>
            <person name="Nordberg H.P."/>
            <person name="Cantor M.N."/>
            <person name="Hua S.X."/>
        </authorList>
    </citation>
    <scope>NUCLEOTIDE SEQUENCE [LARGE SCALE GENOMIC DNA]</scope>
    <source>
        <strain evidence="2 3">F 1598</strain>
    </source>
</reference>
<accession>A0A0C3B2L1</accession>
<dbReference type="InterPro" id="IPR051681">
    <property type="entry name" value="Ser/Thr_Kinases-Pseudokinases"/>
</dbReference>
<dbReference type="SMART" id="SM00220">
    <property type="entry name" value="S_TKc"/>
    <property type="match status" value="1"/>
</dbReference>
<dbReference type="PROSITE" id="PS50011">
    <property type="entry name" value="PROTEIN_KINASE_DOM"/>
    <property type="match status" value="1"/>
</dbReference>
<proteinExistence type="predicted"/>
<evidence type="ECO:0000313" key="2">
    <source>
        <dbReference type="EMBL" id="KIM71487.1"/>
    </source>
</evidence>
<reference evidence="3" key="2">
    <citation type="submission" date="2015-01" db="EMBL/GenBank/DDBJ databases">
        <title>Evolutionary Origins and Diversification of the Mycorrhizal Mutualists.</title>
        <authorList>
            <consortium name="DOE Joint Genome Institute"/>
            <consortium name="Mycorrhizal Genomics Consortium"/>
            <person name="Kohler A."/>
            <person name="Kuo A."/>
            <person name="Nagy L.G."/>
            <person name="Floudas D."/>
            <person name="Copeland A."/>
            <person name="Barry K.W."/>
            <person name="Cichocki N."/>
            <person name="Veneault-Fourrey C."/>
            <person name="LaButti K."/>
            <person name="Lindquist E.A."/>
            <person name="Lipzen A."/>
            <person name="Lundell T."/>
            <person name="Morin E."/>
            <person name="Murat C."/>
            <person name="Riley R."/>
            <person name="Ohm R."/>
            <person name="Sun H."/>
            <person name="Tunlid A."/>
            <person name="Henrissat B."/>
            <person name="Grigoriev I.V."/>
            <person name="Hibbett D.S."/>
            <person name="Martin F."/>
        </authorList>
    </citation>
    <scope>NUCLEOTIDE SEQUENCE [LARGE SCALE GENOMIC DNA]</scope>
    <source>
        <strain evidence="3">F 1598</strain>
    </source>
</reference>
<dbReference type="InterPro" id="IPR000719">
    <property type="entry name" value="Prot_kinase_dom"/>
</dbReference>
<dbReference type="OrthoDB" id="346907at2759"/>
<dbReference type="InterPro" id="IPR001245">
    <property type="entry name" value="Ser-Thr/Tyr_kinase_cat_dom"/>
</dbReference>
<dbReference type="PANTHER" id="PTHR44329">
    <property type="entry name" value="SERINE/THREONINE-PROTEIN KINASE TNNI3K-RELATED"/>
    <property type="match status" value="1"/>
</dbReference>
<dbReference type="Pfam" id="PF07714">
    <property type="entry name" value="PK_Tyr_Ser-Thr"/>
    <property type="match status" value="1"/>
</dbReference>
<organism evidence="2 3">
    <name type="scientific">Piloderma croceum (strain F 1598)</name>
    <dbReference type="NCBI Taxonomy" id="765440"/>
    <lineage>
        <taxon>Eukaryota</taxon>
        <taxon>Fungi</taxon>
        <taxon>Dikarya</taxon>
        <taxon>Basidiomycota</taxon>
        <taxon>Agaricomycotina</taxon>
        <taxon>Agaricomycetes</taxon>
        <taxon>Agaricomycetidae</taxon>
        <taxon>Atheliales</taxon>
        <taxon>Atheliaceae</taxon>
        <taxon>Piloderma</taxon>
    </lineage>
</organism>
<dbReference type="STRING" id="765440.A0A0C3B2L1"/>
<gene>
    <name evidence="2" type="ORF">PILCRDRAFT_82730</name>
</gene>